<dbReference type="Gene3D" id="1.20.140.10">
    <property type="entry name" value="Butyryl-CoA Dehydrogenase, subunit A, domain 3"/>
    <property type="match status" value="1"/>
</dbReference>
<accession>A0ABS0SWU8</accession>
<dbReference type="PANTHER" id="PTHR48083">
    <property type="entry name" value="MEDIUM-CHAIN SPECIFIC ACYL-COA DEHYDROGENASE, MITOCHONDRIAL-RELATED"/>
    <property type="match status" value="1"/>
</dbReference>
<evidence type="ECO:0000313" key="3">
    <source>
        <dbReference type="EMBL" id="MBI1684117.1"/>
    </source>
</evidence>
<gene>
    <name evidence="3" type="ORF">I4Q42_10595</name>
</gene>
<evidence type="ECO:0000313" key="4">
    <source>
        <dbReference type="Proteomes" id="UP000639859"/>
    </source>
</evidence>
<dbReference type="Pfam" id="PF08028">
    <property type="entry name" value="Acyl-CoA_dh_2"/>
    <property type="match status" value="1"/>
</dbReference>
<feature type="domain" description="Acyl-CoA dehydrogenase C-terminal" evidence="2">
    <location>
        <begin position="251"/>
        <end position="382"/>
    </location>
</feature>
<dbReference type="InterPro" id="IPR036250">
    <property type="entry name" value="AcylCo_DH-like_C"/>
</dbReference>
<keyword evidence="3" id="KW-0503">Monooxygenase</keyword>
<dbReference type="Gene3D" id="2.40.110.10">
    <property type="entry name" value="Butyryl-CoA Dehydrogenase, subunit A, domain 2"/>
    <property type="match status" value="1"/>
</dbReference>
<reference evidence="3 4" key="1">
    <citation type="submission" date="2020-11" db="EMBL/GenBank/DDBJ databases">
        <title>genome sequence of strain KACC 18849.</title>
        <authorList>
            <person name="Gao J."/>
            <person name="Zhang X."/>
        </authorList>
    </citation>
    <scope>NUCLEOTIDE SEQUENCE [LARGE SCALE GENOMIC DNA]</scope>
    <source>
        <strain evidence="3 4">KACC 18849</strain>
    </source>
</reference>
<protein>
    <submittedName>
        <fullName evidence="3">Flavin-dependent monooxygenase</fullName>
    </submittedName>
</protein>
<organism evidence="3 4">
    <name type="scientific">Caulobacter hibisci</name>
    <dbReference type="NCBI Taxonomy" id="2035993"/>
    <lineage>
        <taxon>Bacteria</taxon>
        <taxon>Pseudomonadati</taxon>
        <taxon>Pseudomonadota</taxon>
        <taxon>Alphaproteobacteria</taxon>
        <taxon>Caulobacterales</taxon>
        <taxon>Caulobacteraceae</taxon>
        <taxon>Caulobacter</taxon>
    </lineage>
</organism>
<dbReference type="RefSeq" id="WP_198576043.1">
    <property type="nucleotide sequence ID" value="NZ_JADWOX010000006.1"/>
</dbReference>
<evidence type="ECO:0000259" key="2">
    <source>
        <dbReference type="Pfam" id="PF08028"/>
    </source>
</evidence>
<dbReference type="Gene3D" id="1.10.540.10">
    <property type="entry name" value="Acyl-CoA dehydrogenase/oxidase, N-terminal domain"/>
    <property type="match status" value="1"/>
</dbReference>
<dbReference type="PIRSF" id="PIRSF016578">
    <property type="entry name" value="HsaA"/>
    <property type="match status" value="1"/>
</dbReference>
<dbReference type="InterPro" id="IPR009100">
    <property type="entry name" value="AcylCoA_DH/oxidase_NM_dom_sf"/>
</dbReference>
<proteinExistence type="predicted"/>
<evidence type="ECO:0000256" key="1">
    <source>
        <dbReference type="ARBA" id="ARBA00023002"/>
    </source>
</evidence>
<sequence>MSLQDTNASTAAAPTPTPEDLLARALALVPVLKGRAAACEANRAVLDDTVADFLQAEFYRMLQPAAYGGYEMHPMSLFRVAMALAKGCPSSAWCLNLVAVHNWELALYPPQAAQDVWGADPDTRISSSYAPFGKIERVDGGFKVSGRWPWSSGSDHCQWVFLGGMAPTQEGAFMPDMRVFLIPRSDYRIDDTWHVMGLKGTGSKDIVVDGAFVPEHRTHKFLDSFMMQDVGLETFTSPNYRYPFGVIFAYCLSVVTLGMADGALEEFRAQMRERVGAYDGAKALEDPFVRQRLAEAEALIRGAHASLEAAFAEMDALLAAGAPLPVELRVQNKWNAQHTAKTAMQAIELLFKATGGRGIREENPMQRYFRDVHAASNHAYLNADKGAINAGGVLMGAQTMDFAL</sequence>
<dbReference type="Proteomes" id="UP000639859">
    <property type="component" value="Unassembled WGS sequence"/>
</dbReference>
<dbReference type="GO" id="GO:0004497">
    <property type="term" value="F:monooxygenase activity"/>
    <property type="evidence" value="ECO:0007669"/>
    <property type="project" value="UniProtKB-KW"/>
</dbReference>
<dbReference type="InterPro" id="IPR050741">
    <property type="entry name" value="Acyl-CoA_dehydrogenase"/>
</dbReference>
<dbReference type="EMBL" id="JADWOX010000006">
    <property type="protein sequence ID" value="MBI1684117.1"/>
    <property type="molecule type" value="Genomic_DNA"/>
</dbReference>
<name>A0ABS0SWU8_9CAUL</name>
<dbReference type="SUPFAM" id="SSF47203">
    <property type="entry name" value="Acyl-CoA dehydrogenase C-terminal domain-like"/>
    <property type="match status" value="1"/>
</dbReference>
<dbReference type="InterPro" id="IPR037069">
    <property type="entry name" value="AcylCoA_DH/ox_N_sf"/>
</dbReference>
<comment type="caution">
    <text evidence="3">The sequence shown here is derived from an EMBL/GenBank/DDBJ whole genome shotgun (WGS) entry which is preliminary data.</text>
</comment>
<keyword evidence="4" id="KW-1185">Reference proteome</keyword>
<dbReference type="SUPFAM" id="SSF56645">
    <property type="entry name" value="Acyl-CoA dehydrogenase NM domain-like"/>
    <property type="match status" value="1"/>
</dbReference>
<keyword evidence="1" id="KW-0560">Oxidoreductase</keyword>
<dbReference type="InterPro" id="IPR046373">
    <property type="entry name" value="Acyl-CoA_Oxase/DH_mid-dom_sf"/>
</dbReference>
<dbReference type="PANTHER" id="PTHR48083:SF19">
    <property type="entry name" value="FLAVIN-DEPENDENT MONOOXYGENASE, OXYGENASE SUBUNIT HSAA"/>
    <property type="match status" value="1"/>
</dbReference>
<dbReference type="InterPro" id="IPR013107">
    <property type="entry name" value="Acyl-CoA_DH_C"/>
</dbReference>